<feature type="compositionally biased region" description="Low complexity" evidence="1">
    <location>
        <begin position="119"/>
        <end position="150"/>
    </location>
</feature>
<accession>R4WL52</accession>
<dbReference type="RefSeq" id="WP_016354625.1">
    <property type="nucleotide sequence ID" value="NC_021294.1"/>
</dbReference>
<name>R4WL52_9BURK</name>
<feature type="compositionally biased region" description="Low complexity" evidence="1">
    <location>
        <begin position="54"/>
        <end position="68"/>
    </location>
</feature>
<dbReference type="AlphaFoldDB" id="R4WL52"/>
<feature type="signal peptide" evidence="2">
    <location>
        <begin position="1"/>
        <end position="22"/>
    </location>
</feature>
<proteinExistence type="predicted"/>
<dbReference type="PATRIC" id="fig|758793.3.peg.3439"/>
<keyword evidence="2" id="KW-0732">Signal</keyword>
<dbReference type="HOGENOM" id="CLU_074759_0_0_4"/>
<evidence type="ECO:0000256" key="2">
    <source>
        <dbReference type="SAM" id="SignalP"/>
    </source>
</evidence>
<reference evidence="3 4" key="1">
    <citation type="journal article" date="2013" name="Genome Announc.">
        <title>Complete Genome Sequence of Burkholderia sp. Strain RPE64, Bacterial Symbiont of the Bean Bug Riptortus pedestris.</title>
        <authorList>
            <person name="Shibata T.F."/>
            <person name="Maeda T."/>
            <person name="Nikoh N."/>
            <person name="Yamaguchi K."/>
            <person name="Oshima K."/>
            <person name="Hattori M."/>
            <person name="Nishiyama T."/>
            <person name="Hasebe M."/>
            <person name="Fukatsu T."/>
            <person name="Kikuchi Y."/>
            <person name="Shigenobu S."/>
        </authorList>
    </citation>
    <scope>NUCLEOTIDE SEQUENCE [LARGE SCALE GENOMIC DNA]</scope>
</reference>
<evidence type="ECO:0000313" key="4">
    <source>
        <dbReference type="Proteomes" id="UP000013966"/>
    </source>
</evidence>
<feature type="chain" id="PRO_5004381393" description="Chemotaxis protein CheA" evidence="2">
    <location>
        <begin position="23"/>
        <end position="361"/>
    </location>
</feature>
<dbReference type="Proteomes" id="UP000013966">
    <property type="component" value="Chromosome 2"/>
</dbReference>
<organism evidence="3 4">
    <name type="scientific">Caballeronia insecticola</name>
    <dbReference type="NCBI Taxonomy" id="758793"/>
    <lineage>
        <taxon>Bacteria</taxon>
        <taxon>Pseudomonadati</taxon>
        <taxon>Pseudomonadota</taxon>
        <taxon>Betaproteobacteria</taxon>
        <taxon>Burkholderiales</taxon>
        <taxon>Burkholderiaceae</taxon>
        <taxon>Caballeronia</taxon>
    </lineage>
</organism>
<protein>
    <recommendedName>
        <fullName evidence="5">Chemotaxis protein CheA</fullName>
    </recommendedName>
</protein>
<feature type="compositionally biased region" description="Low complexity" evidence="1">
    <location>
        <begin position="28"/>
        <end position="40"/>
    </location>
</feature>
<evidence type="ECO:0008006" key="5">
    <source>
        <dbReference type="Google" id="ProtNLM"/>
    </source>
</evidence>
<feature type="compositionally biased region" description="Polar residues" evidence="1">
    <location>
        <begin position="105"/>
        <end position="118"/>
    </location>
</feature>
<keyword evidence="4" id="KW-1185">Reference proteome</keyword>
<dbReference type="STRING" id="758793.BRPE64_BCDS05330"/>
<evidence type="ECO:0000313" key="3">
    <source>
        <dbReference type="EMBL" id="BAN25194.1"/>
    </source>
</evidence>
<feature type="region of interest" description="Disordered" evidence="1">
    <location>
        <begin position="26"/>
        <end position="159"/>
    </location>
</feature>
<sequence length="361" mass="35512">MNKTTLQLACAVLFCAAQLAHADTAANSSSGSISGSTSTGIGQGGGSSLNNIGTSANSTANTSSNSSSVGGLGVATANGGNSSATGGRSSATGGRSSAMGGSSNVNISLTMPSLTNSNSSAASTMASSTGASGTTGTASTGADATGKASTPGSSAFDTRTTVDYNQSSYSVRTTPSIAAPALTTTLSDTCMGSASFGLSITGFGATGGTTMVDQACVRRLDAREFRAMGLTDVALALLCQSDANRRAVEATGHLCPGTTTPLAKSGEGAVLSDDEKYRDPLVRARLGLPVTAANNPDVKLKSQEAPEVKQPAPVAAKQIAQPAPAAEPVAAPVAARVSEQADDVDVASAPIGEKIEVSMMK</sequence>
<evidence type="ECO:0000256" key="1">
    <source>
        <dbReference type="SAM" id="MobiDB-lite"/>
    </source>
</evidence>
<reference evidence="3 4" key="2">
    <citation type="journal article" date="2018" name="Int. J. Syst. Evol. Microbiol.">
        <title>Burkholderia insecticola sp. nov., a gut symbiotic bacterium of the bean bug Riptortus pedestris.</title>
        <authorList>
            <person name="Takeshita K."/>
            <person name="Tamaki H."/>
            <person name="Ohbayashi T."/>
            <person name="Meng X.-Y."/>
            <person name="Sone T."/>
            <person name="Mitani Y."/>
            <person name="Peeters C."/>
            <person name="Kikuchi Y."/>
            <person name="Vandamme P."/>
        </authorList>
    </citation>
    <scope>NUCLEOTIDE SEQUENCE [LARGE SCALE GENOMIC DNA]</scope>
    <source>
        <strain evidence="3">RPE64</strain>
    </source>
</reference>
<dbReference type="EMBL" id="AP013059">
    <property type="protein sequence ID" value="BAN25194.1"/>
    <property type="molecule type" value="Genomic_DNA"/>
</dbReference>
<dbReference type="KEGG" id="buo:BRPE64_BCDS05330"/>
<dbReference type="OrthoDB" id="8682643at2"/>
<gene>
    <name evidence="3" type="ORF">BRPE64_BCDS05330</name>
</gene>
<feature type="compositionally biased region" description="Low complexity" evidence="1">
    <location>
        <begin position="75"/>
        <end position="104"/>
    </location>
</feature>